<dbReference type="InterPro" id="IPR017946">
    <property type="entry name" value="PLC-like_Pdiesterase_TIM-brl"/>
</dbReference>
<evidence type="ECO:0000313" key="3">
    <source>
        <dbReference type="EMBL" id="KAJ5494952.1"/>
    </source>
</evidence>
<dbReference type="PANTHER" id="PTHR31571">
    <property type="entry name" value="ALTERED INHERITANCE OF MITOCHONDRIA PROTEIN 6"/>
    <property type="match status" value="1"/>
</dbReference>
<dbReference type="SUPFAM" id="SSF51695">
    <property type="entry name" value="PLC-like phosphodiesterases"/>
    <property type="match status" value="1"/>
</dbReference>
<dbReference type="Proteomes" id="UP001148312">
    <property type="component" value="Unassembled WGS sequence"/>
</dbReference>
<name>A0A9W9XL17_9EURO</name>
<feature type="signal peptide" evidence="2">
    <location>
        <begin position="1"/>
        <end position="22"/>
    </location>
</feature>
<dbReference type="InterPro" id="IPR051236">
    <property type="entry name" value="HAT_RTT109-like"/>
</dbReference>
<reference evidence="3" key="2">
    <citation type="journal article" date="2023" name="IMA Fungus">
        <title>Comparative genomic study of the Penicillium genus elucidates a diverse pangenome and 15 lateral gene transfer events.</title>
        <authorList>
            <person name="Petersen C."/>
            <person name="Sorensen T."/>
            <person name="Nielsen M.R."/>
            <person name="Sondergaard T.E."/>
            <person name="Sorensen J.L."/>
            <person name="Fitzpatrick D.A."/>
            <person name="Frisvad J.C."/>
            <person name="Nielsen K.L."/>
        </authorList>
    </citation>
    <scope>NUCLEOTIDE SEQUENCE</scope>
    <source>
        <strain evidence="3">IBT 30728</strain>
    </source>
</reference>
<dbReference type="RefSeq" id="XP_056793965.1">
    <property type="nucleotide sequence ID" value="XM_056929672.1"/>
</dbReference>
<evidence type="ECO:0000256" key="2">
    <source>
        <dbReference type="SAM" id="SignalP"/>
    </source>
</evidence>
<keyword evidence="4" id="KW-1185">Reference proteome</keyword>
<dbReference type="PANTHER" id="PTHR31571:SF5">
    <property type="entry name" value="ALTERED INHERITANCE OF MITOCHONDRIA PROTEIN 6"/>
    <property type="match status" value="1"/>
</dbReference>
<dbReference type="EMBL" id="JAPWDQ010000001">
    <property type="protein sequence ID" value="KAJ5494952.1"/>
    <property type="molecule type" value="Genomic_DNA"/>
</dbReference>
<keyword evidence="2" id="KW-0732">Signal</keyword>
<proteinExistence type="inferred from homology"/>
<comment type="caution">
    <text evidence="3">The sequence shown here is derived from an EMBL/GenBank/DDBJ whole genome shotgun (WGS) entry which is preliminary data.</text>
</comment>
<evidence type="ECO:0000256" key="1">
    <source>
        <dbReference type="ARBA" id="ARBA00008858"/>
    </source>
</evidence>
<comment type="similarity">
    <text evidence="1">Belongs to the AIM6 family.</text>
</comment>
<reference evidence="3" key="1">
    <citation type="submission" date="2022-12" db="EMBL/GenBank/DDBJ databases">
        <authorList>
            <person name="Petersen C."/>
        </authorList>
    </citation>
    <scope>NUCLEOTIDE SEQUENCE</scope>
    <source>
        <strain evidence="3">IBT 30728</strain>
    </source>
</reference>
<evidence type="ECO:0000313" key="4">
    <source>
        <dbReference type="Proteomes" id="UP001148312"/>
    </source>
</evidence>
<feature type="chain" id="PRO_5040884235" evidence="2">
    <location>
        <begin position="23"/>
        <end position="303"/>
    </location>
</feature>
<dbReference type="GO" id="GO:0008081">
    <property type="term" value="F:phosphoric diester hydrolase activity"/>
    <property type="evidence" value="ECO:0007669"/>
    <property type="project" value="InterPro"/>
</dbReference>
<sequence length="303" mass="33531">MHYSIALLPSSMVALLCGTTFAAGPAPSELQSILKNTHNSKDYGYPTDITRDLHPLWPGLSKGCTSTEADVWLYNDTLYVGHDQSSLTKERTLQSLYINPILDILERQNPTSPFVTEPTRNGVWDTTPDQTLYFFIDLKTSGPETFKAVVKALEPLRQKGYLTTLHGGRNLTNGPVTVIGTGNTPLNMVAHVSDRDYFFDAPLPALNDAEYSNITKFVSPIASTDFAAAVGRITSDTDPVLNNSQVMVLRDQIALARSRGIGARYWNTPSWPVRTRNLVWRTLLREGVALLNVDDLDAVLTEF</sequence>
<organism evidence="3 4">
    <name type="scientific">Penicillium diatomitis</name>
    <dbReference type="NCBI Taxonomy" id="2819901"/>
    <lineage>
        <taxon>Eukaryota</taxon>
        <taxon>Fungi</taxon>
        <taxon>Dikarya</taxon>
        <taxon>Ascomycota</taxon>
        <taxon>Pezizomycotina</taxon>
        <taxon>Eurotiomycetes</taxon>
        <taxon>Eurotiomycetidae</taxon>
        <taxon>Eurotiales</taxon>
        <taxon>Aspergillaceae</taxon>
        <taxon>Penicillium</taxon>
    </lineage>
</organism>
<accession>A0A9W9XL17</accession>
<dbReference type="GO" id="GO:0006629">
    <property type="term" value="P:lipid metabolic process"/>
    <property type="evidence" value="ECO:0007669"/>
    <property type="project" value="InterPro"/>
</dbReference>
<protein>
    <submittedName>
        <fullName evidence="3">Altered inheritance of mitochondria protein 6</fullName>
    </submittedName>
</protein>
<gene>
    <name evidence="3" type="ORF">N7539_000068</name>
</gene>
<dbReference type="AlphaFoldDB" id="A0A9W9XL17"/>
<dbReference type="GeneID" id="81619921"/>